<name>A0A839TST3_9BACL</name>
<keyword evidence="2" id="KW-0413">Isomerase</keyword>
<evidence type="ECO:0000259" key="1">
    <source>
        <dbReference type="Pfam" id="PF01261"/>
    </source>
</evidence>
<dbReference type="Pfam" id="PF01261">
    <property type="entry name" value="AP_endonuc_2"/>
    <property type="match status" value="1"/>
</dbReference>
<proteinExistence type="predicted"/>
<feature type="domain" description="Xylose isomerase-like TIM barrel" evidence="1">
    <location>
        <begin position="39"/>
        <end position="284"/>
    </location>
</feature>
<comment type="caution">
    <text evidence="2">The sequence shown here is derived from an EMBL/GenBank/DDBJ whole genome shotgun (WGS) entry which is preliminary data.</text>
</comment>
<dbReference type="RefSeq" id="WP_183582608.1">
    <property type="nucleotide sequence ID" value="NZ_JACHXJ010000002.1"/>
</dbReference>
<dbReference type="Gene3D" id="3.20.20.150">
    <property type="entry name" value="Divalent-metal-dependent TIM barrel enzymes"/>
    <property type="match status" value="1"/>
</dbReference>
<dbReference type="EMBL" id="JACHXJ010000002">
    <property type="protein sequence ID" value="MBB3128438.1"/>
    <property type="molecule type" value="Genomic_DNA"/>
</dbReference>
<protein>
    <submittedName>
        <fullName evidence="2">Sugar phosphate isomerase/epimerase</fullName>
    </submittedName>
</protein>
<reference evidence="2 3" key="1">
    <citation type="submission" date="2020-08" db="EMBL/GenBank/DDBJ databases">
        <title>Genomic Encyclopedia of Type Strains, Phase III (KMG-III): the genomes of soil and plant-associated and newly described type strains.</title>
        <authorList>
            <person name="Whitman W."/>
        </authorList>
    </citation>
    <scope>NUCLEOTIDE SEQUENCE [LARGE SCALE GENOMIC DNA]</scope>
    <source>
        <strain evidence="2 3">CECT 5831</strain>
    </source>
</reference>
<dbReference type="AlphaFoldDB" id="A0A839TST3"/>
<dbReference type="GO" id="GO:0016853">
    <property type="term" value="F:isomerase activity"/>
    <property type="evidence" value="ECO:0007669"/>
    <property type="project" value="UniProtKB-KW"/>
</dbReference>
<dbReference type="Proteomes" id="UP000517523">
    <property type="component" value="Unassembled WGS sequence"/>
</dbReference>
<dbReference type="InterPro" id="IPR050312">
    <property type="entry name" value="IolE/XylAMocC-like"/>
</dbReference>
<dbReference type="InterPro" id="IPR013022">
    <property type="entry name" value="Xyl_isomerase-like_TIM-brl"/>
</dbReference>
<accession>A0A839TST3</accession>
<gene>
    <name evidence="2" type="ORF">FHS19_003092</name>
</gene>
<evidence type="ECO:0000313" key="3">
    <source>
        <dbReference type="Proteomes" id="UP000517523"/>
    </source>
</evidence>
<dbReference type="SUPFAM" id="SSF51658">
    <property type="entry name" value="Xylose isomerase-like"/>
    <property type="match status" value="1"/>
</dbReference>
<organism evidence="2 3">
    <name type="scientific">Paenibacillus rhizosphaerae</name>
    <dbReference type="NCBI Taxonomy" id="297318"/>
    <lineage>
        <taxon>Bacteria</taxon>
        <taxon>Bacillati</taxon>
        <taxon>Bacillota</taxon>
        <taxon>Bacilli</taxon>
        <taxon>Bacillales</taxon>
        <taxon>Paenibacillaceae</taxon>
        <taxon>Paenibacillus</taxon>
    </lineage>
</organism>
<dbReference type="PANTHER" id="PTHR12110:SF53">
    <property type="entry name" value="BLR5974 PROTEIN"/>
    <property type="match status" value="1"/>
</dbReference>
<evidence type="ECO:0000313" key="2">
    <source>
        <dbReference type="EMBL" id="MBB3128438.1"/>
    </source>
</evidence>
<sequence>MNCLQRSAPPVVTWGYALVWYGGFLKPEGNPVLERLDFLRRHGLTSTGISLADFTRMDGAARSRVGELTAQHGLQLTPHIGFDFLHADADTREKEIARIGEELRRSLPLLRGSIVTTAMHAGHRFDRVMPVEAKLERVRESLAPLARICEELGAPLCVENHGDFYVSDLVDLCRATDSLYLYLDTGNTYLIGERPLPAFELAAPYVIGTHFKDHLVRPCPNARPLHFEVAGSALGEGDVPLRECYELLMKHAPLDRLVMEIEMVSPDDMDPAECLERSLRFVRSLGAGQPATA</sequence>
<dbReference type="PANTHER" id="PTHR12110">
    <property type="entry name" value="HYDROXYPYRUVATE ISOMERASE"/>
    <property type="match status" value="1"/>
</dbReference>
<dbReference type="InterPro" id="IPR036237">
    <property type="entry name" value="Xyl_isomerase-like_sf"/>
</dbReference>